<dbReference type="AlphaFoldDB" id="A0A150H5K9"/>
<name>A0A150H5K9_9MICO</name>
<evidence type="ECO:0000313" key="2">
    <source>
        <dbReference type="EMBL" id="KXZ57305.1"/>
    </source>
</evidence>
<dbReference type="GO" id="GO:0016628">
    <property type="term" value="F:oxidoreductase activity, acting on the CH-CH group of donors, NAD or NADP as acceptor"/>
    <property type="evidence" value="ECO:0007669"/>
    <property type="project" value="InterPro"/>
</dbReference>
<dbReference type="Proteomes" id="UP000243589">
    <property type="component" value="Unassembled WGS sequence"/>
</dbReference>
<sequence length="222" mass="23441">MTKEAPPAAPHVAVIGLGYIGLPTAAVLAAGGADVTGMDVNPRTIDFVNRGEVPFVEPDLGTVLAGAVSQGRLRASSEVPAADAYIVAVPTPFAENHNPDLSYISAAAESIAPQLTGGELVILESTSPPGATEHMADVILEARSDLTLDPNKPNTVYFAHCPERVLPGRIIVELRTNDRIIGSLNGDAGERARDLYRLFCDGEFHITDARTAEMAKLVENAY</sequence>
<keyword evidence="3" id="KW-1185">Reference proteome</keyword>
<reference evidence="2 3" key="1">
    <citation type="submission" date="2016-01" db="EMBL/GenBank/DDBJ databases">
        <title>Use of Whole Genome Sequencing to ascertain that Brevibacterium massiliense (Roux, Raoult 2009) is a later heterotypic synonym of Brevibacterium ravenspurgense (Mages 2008).</title>
        <authorList>
            <person name="Bernier A.-M."/>
            <person name="Burdz T."/>
            <person name="Huynh C."/>
            <person name="Pachecho A.L."/>
            <person name="Wiebe D."/>
            <person name="Bonner C."/>
            <person name="Bernard K."/>
        </authorList>
    </citation>
    <scope>NUCLEOTIDE SEQUENCE [LARGE SCALE GENOMIC DNA]</scope>
    <source>
        <strain evidence="2 3">CCUG56047</strain>
    </source>
</reference>
<dbReference type="InterPro" id="IPR036291">
    <property type="entry name" value="NAD(P)-bd_dom_sf"/>
</dbReference>
<keyword evidence="2" id="KW-0560">Oxidoreductase</keyword>
<evidence type="ECO:0000313" key="3">
    <source>
        <dbReference type="Proteomes" id="UP000243589"/>
    </source>
</evidence>
<proteinExistence type="predicted"/>
<dbReference type="Gene3D" id="3.40.50.720">
    <property type="entry name" value="NAD(P)-binding Rossmann-like Domain"/>
    <property type="match status" value="1"/>
</dbReference>
<organism evidence="2 3">
    <name type="scientific">Brevibacterium ravenspurgense</name>
    <dbReference type="NCBI Taxonomy" id="479117"/>
    <lineage>
        <taxon>Bacteria</taxon>
        <taxon>Bacillati</taxon>
        <taxon>Actinomycetota</taxon>
        <taxon>Actinomycetes</taxon>
        <taxon>Micrococcales</taxon>
        <taxon>Brevibacteriaceae</taxon>
        <taxon>Brevibacterium</taxon>
    </lineage>
</organism>
<dbReference type="EMBL" id="LQQC01000012">
    <property type="protein sequence ID" value="KXZ57305.1"/>
    <property type="molecule type" value="Genomic_DNA"/>
</dbReference>
<gene>
    <name evidence="2" type="primary">wbpA_2</name>
    <name evidence="2" type="ORF">Bravens_01825</name>
</gene>
<dbReference type="GO" id="GO:0047004">
    <property type="term" value="F:UDP-N-acetylglucosamine 6-dehydrogenase activity"/>
    <property type="evidence" value="ECO:0007669"/>
    <property type="project" value="UniProtKB-EC"/>
</dbReference>
<accession>A0A150H5K9</accession>
<dbReference type="PATRIC" id="fig|479117.4.peg.1808"/>
<dbReference type="Pfam" id="PF03721">
    <property type="entry name" value="UDPG_MGDP_dh_N"/>
    <property type="match status" value="1"/>
</dbReference>
<dbReference type="SUPFAM" id="SSF51735">
    <property type="entry name" value="NAD(P)-binding Rossmann-fold domains"/>
    <property type="match status" value="1"/>
</dbReference>
<comment type="caution">
    <text evidence="2">The sequence shown here is derived from an EMBL/GenBank/DDBJ whole genome shotgun (WGS) entry which is preliminary data.</text>
</comment>
<protein>
    <submittedName>
        <fullName evidence="2">UDP-N-acetyl-D-glucosamine 6-dehydrogenase</fullName>
        <ecNumber evidence="2">1.1.1.136</ecNumber>
    </submittedName>
</protein>
<dbReference type="NCBIfam" id="TIGR03026">
    <property type="entry name" value="NDP-sugDHase"/>
    <property type="match status" value="1"/>
</dbReference>
<dbReference type="InterPro" id="IPR017476">
    <property type="entry name" value="UDP-Glc/GDP-Man"/>
</dbReference>
<dbReference type="GO" id="GO:0000271">
    <property type="term" value="P:polysaccharide biosynthetic process"/>
    <property type="evidence" value="ECO:0007669"/>
    <property type="project" value="InterPro"/>
</dbReference>
<dbReference type="PANTHER" id="PTHR43491:SF1">
    <property type="entry name" value="UDP-N-ACETYL-D-MANNOSAMINE DEHYDROGENASE"/>
    <property type="match status" value="1"/>
</dbReference>
<dbReference type="PIRSF" id="PIRSF500136">
    <property type="entry name" value="UDP_ManNAc_DH"/>
    <property type="match status" value="1"/>
</dbReference>
<dbReference type="PANTHER" id="PTHR43491">
    <property type="entry name" value="UDP-N-ACETYL-D-MANNOSAMINE DEHYDROGENASE"/>
    <property type="match status" value="1"/>
</dbReference>
<dbReference type="PIRSF" id="PIRSF000124">
    <property type="entry name" value="UDPglc_GDPman_dh"/>
    <property type="match status" value="1"/>
</dbReference>
<dbReference type="InterPro" id="IPR028359">
    <property type="entry name" value="UDP_ManNAc/GlcNAc_DH"/>
</dbReference>
<dbReference type="InterPro" id="IPR001732">
    <property type="entry name" value="UDP-Glc/GDP-Man_DH_N"/>
</dbReference>
<dbReference type="EC" id="1.1.1.136" evidence="2"/>
<evidence type="ECO:0000259" key="1">
    <source>
        <dbReference type="Pfam" id="PF03721"/>
    </source>
</evidence>
<dbReference type="GO" id="GO:0051287">
    <property type="term" value="F:NAD binding"/>
    <property type="evidence" value="ECO:0007669"/>
    <property type="project" value="InterPro"/>
</dbReference>
<feature type="domain" description="UDP-glucose/GDP-mannose dehydrogenase N-terminal" evidence="1">
    <location>
        <begin position="12"/>
        <end position="185"/>
    </location>
</feature>